<dbReference type="Proteomes" id="UP000324897">
    <property type="component" value="Chromosome 3"/>
</dbReference>
<feature type="non-terminal residue" evidence="1">
    <location>
        <position position="581"/>
    </location>
</feature>
<accession>A0A5J9THX9</accession>
<dbReference type="EMBL" id="RWGY01000039">
    <property type="protein sequence ID" value="TVU10915.1"/>
    <property type="molecule type" value="Genomic_DNA"/>
</dbReference>
<name>A0A5J9THX9_9POAL</name>
<dbReference type="Gramene" id="TVU10915">
    <property type="protein sequence ID" value="TVU10915"/>
    <property type="gene ID" value="EJB05_44470"/>
</dbReference>
<gene>
    <name evidence="1" type="ORF">EJB05_44470</name>
</gene>
<keyword evidence="2" id="KW-1185">Reference proteome</keyword>
<evidence type="ECO:0000313" key="1">
    <source>
        <dbReference type="EMBL" id="TVU10915.1"/>
    </source>
</evidence>
<comment type="caution">
    <text evidence="1">The sequence shown here is derived from an EMBL/GenBank/DDBJ whole genome shotgun (WGS) entry which is preliminary data.</text>
</comment>
<sequence>MSAFAWACISEGLNPEPHAFYRVYQARHTPTYDHENHLSPCFGVIGFEAREGFLTPLGSFDPPPFDEWVKDWFYYKYSAIDFYTGKAAGIWITNDFEPPQNSFISRCVDAFRRVSQRMTLRDILEECFAAGFNLWSPQDRVTSFLGKFSQKEWVESTRRGIGSSTVEMDPSLAVVTPDVESVPRNAEIPSPPASLLMPTYSLIFEEPSLDDPSNSAVPPVVPDTACGSSSLIPSEVLRRSPTIASDVVCMDGIAERSELVDSCQLLPEGSKGTFGLPRKSSFLSLLGKRKLSEVSDPSQDNISSLDTALPSFDVAVSPSQSSNPDASSLGSLELDVEAMLSSINDDVQASGPLESAARKVRFPKVELGLSNHSGDVLFRSLVAHQVKASLSAKDDSLKASSAAMSDLLAEVEVLRSHKSSVISDLSVLEEKIREKKVSLEKEKLFNEHLSSRLSKASQLNIVSVDNSFAKSLALCDLVKELFQALGAQYDEVPADVSLEVVNEWLRLNLAGLAEICRSFSYDAVVLMIRDLLHSFSCEGSDAVNLVSRPDFSMKPSDPSHDFGAVEGKCIGLINDFWWNRV</sequence>
<feature type="non-terminal residue" evidence="1">
    <location>
        <position position="1"/>
    </location>
</feature>
<evidence type="ECO:0000313" key="2">
    <source>
        <dbReference type="Proteomes" id="UP000324897"/>
    </source>
</evidence>
<dbReference type="AlphaFoldDB" id="A0A5J9THX9"/>
<proteinExistence type="predicted"/>
<organism evidence="1 2">
    <name type="scientific">Eragrostis curvula</name>
    <name type="common">weeping love grass</name>
    <dbReference type="NCBI Taxonomy" id="38414"/>
    <lineage>
        <taxon>Eukaryota</taxon>
        <taxon>Viridiplantae</taxon>
        <taxon>Streptophyta</taxon>
        <taxon>Embryophyta</taxon>
        <taxon>Tracheophyta</taxon>
        <taxon>Spermatophyta</taxon>
        <taxon>Magnoliopsida</taxon>
        <taxon>Liliopsida</taxon>
        <taxon>Poales</taxon>
        <taxon>Poaceae</taxon>
        <taxon>PACMAD clade</taxon>
        <taxon>Chloridoideae</taxon>
        <taxon>Eragrostideae</taxon>
        <taxon>Eragrostidinae</taxon>
        <taxon>Eragrostis</taxon>
    </lineage>
</organism>
<reference evidence="1 2" key="1">
    <citation type="journal article" date="2019" name="Sci. Rep.">
        <title>A high-quality genome of Eragrostis curvula grass provides insights into Poaceae evolution and supports new strategies to enhance forage quality.</title>
        <authorList>
            <person name="Carballo J."/>
            <person name="Santos B.A.C.M."/>
            <person name="Zappacosta D."/>
            <person name="Garbus I."/>
            <person name="Selva J.P."/>
            <person name="Gallo C.A."/>
            <person name="Diaz A."/>
            <person name="Albertini E."/>
            <person name="Caccamo M."/>
            <person name="Echenique V."/>
        </authorList>
    </citation>
    <scope>NUCLEOTIDE SEQUENCE [LARGE SCALE GENOMIC DNA]</scope>
    <source>
        <strain evidence="2">cv. Victoria</strain>
        <tissue evidence="1">Leaf</tissue>
    </source>
</reference>
<protein>
    <submittedName>
        <fullName evidence="1">Uncharacterized protein</fullName>
    </submittedName>
</protein>